<evidence type="ECO:0000259" key="10">
    <source>
        <dbReference type="SMART" id="SM00934"/>
    </source>
</evidence>
<dbReference type="InterPro" id="IPR001754">
    <property type="entry name" value="OMPdeCOase_dom"/>
</dbReference>
<comment type="function">
    <text evidence="1">Catalyzes the condensation of ribulose 5-phosphate with formaldehyde to form 3-hexulose 6-phosphate.</text>
</comment>
<dbReference type="SMART" id="SM00934">
    <property type="entry name" value="OMPdecase"/>
    <property type="match status" value="1"/>
</dbReference>
<dbReference type="SUPFAM" id="SSF51366">
    <property type="entry name" value="Ribulose-phoshate binding barrel"/>
    <property type="match status" value="1"/>
</dbReference>
<feature type="binding site" evidence="8">
    <location>
        <position position="9"/>
    </location>
    <ligand>
        <name>substrate</name>
    </ligand>
</feature>
<dbReference type="InterPro" id="IPR018089">
    <property type="entry name" value="OMPdecase_AS"/>
</dbReference>
<dbReference type="Pfam" id="PF00215">
    <property type="entry name" value="OMPdecase"/>
    <property type="match status" value="1"/>
</dbReference>
<evidence type="ECO:0000256" key="3">
    <source>
        <dbReference type="ARBA" id="ARBA00004861"/>
    </source>
</evidence>
<keyword evidence="12" id="KW-1185">Reference proteome</keyword>
<evidence type="ECO:0000256" key="9">
    <source>
        <dbReference type="RuleBase" id="RU000512"/>
    </source>
</evidence>
<dbReference type="InterPro" id="IPR011060">
    <property type="entry name" value="RibuloseP-bd_barrel"/>
</dbReference>
<dbReference type="PANTHER" id="PTHR32119:SF2">
    <property type="entry name" value="OROTIDINE 5'-PHOSPHATE DECARBOXYLASE"/>
    <property type="match status" value="1"/>
</dbReference>
<protein>
    <recommendedName>
        <fullName evidence="8">Orotidine 5'-phosphate decarboxylase</fullName>
        <ecNumber evidence="8">4.1.1.23</ecNumber>
    </recommendedName>
    <alternativeName>
        <fullName evidence="8">OMP decarboxylase</fullName>
        <shortName evidence="8">OMPDCase</shortName>
        <shortName evidence="8">OMPdecase</shortName>
    </alternativeName>
</protein>
<evidence type="ECO:0000256" key="2">
    <source>
        <dbReference type="ARBA" id="ARBA00002356"/>
    </source>
</evidence>
<feature type="binding site" evidence="8">
    <location>
        <begin position="57"/>
        <end position="66"/>
    </location>
    <ligand>
        <name>substrate</name>
    </ligand>
</feature>
<comment type="pathway">
    <text evidence="3 8 9">Pyrimidine metabolism; UMP biosynthesis via de novo pathway; UMP from orotate: step 2/2.</text>
</comment>
<evidence type="ECO:0000256" key="6">
    <source>
        <dbReference type="ARBA" id="ARBA00023239"/>
    </source>
</evidence>
<comment type="function">
    <text evidence="2 8">Catalyzes the decarboxylation of orotidine 5'-monophosphate (OMP) to uridine 5'-monophosphate (UMP).</text>
</comment>
<dbReference type="NCBIfam" id="NF001273">
    <property type="entry name" value="PRK00230.1"/>
    <property type="match status" value="1"/>
</dbReference>
<keyword evidence="5 8" id="KW-0665">Pyrimidine biosynthesis</keyword>
<dbReference type="InterPro" id="IPR013785">
    <property type="entry name" value="Aldolase_TIM"/>
</dbReference>
<dbReference type="Gene3D" id="3.20.20.70">
    <property type="entry name" value="Aldolase class I"/>
    <property type="match status" value="1"/>
</dbReference>
<evidence type="ECO:0000256" key="4">
    <source>
        <dbReference type="ARBA" id="ARBA00022793"/>
    </source>
</evidence>
<feature type="binding site" evidence="8">
    <location>
        <position position="178"/>
    </location>
    <ligand>
        <name>substrate</name>
    </ligand>
</feature>
<evidence type="ECO:0000313" key="11">
    <source>
        <dbReference type="EMBL" id="WZX30518.1"/>
    </source>
</evidence>
<feature type="domain" description="Orotidine 5'-phosphate decarboxylase" evidence="10">
    <location>
        <begin position="3"/>
        <end position="223"/>
    </location>
</feature>
<dbReference type="RefSeq" id="WP_342389035.1">
    <property type="nucleotide sequence ID" value="NZ_CP138333.2"/>
</dbReference>
<reference evidence="12" key="1">
    <citation type="submission" date="2023-10" db="EMBL/GenBank/DDBJ databases">
        <title>Genome analysis and identification of Salinococcus sp. Bachu38 nov., a PGPR from the rhizosphere of Tamarix.</title>
        <authorList>
            <person name="Liang Z."/>
            <person name="Zhang X."/>
            <person name="Jia J."/>
            <person name="Chen X."/>
            <person name="Wang Y."/>
            <person name="Wang Q."/>
            <person name="Wang R."/>
        </authorList>
    </citation>
    <scope>NUCLEOTIDE SEQUENCE [LARGE SCALE GENOMIC DNA]</scope>
    <source>
        <strain evidence="12">Bachu38</strain>
    </source>
</reference>
<dbReference type="HAMAP" id="MF_01200_B">
    <property type="entry name" value="OMPdecase_type1_B"/>
    <property type="match status" value="1"/>
</dbReference>
<dbReference type="InterPro" id="IPR047596">
    <property type="entry name" value="OMPdecase_bac"/>
</dbReference>
<name>A0ABZ3CM39_9STAP</name>
<gene>
    <name evidence="8 11" type="primary">pyrF</name>
    <name evidence="11" type="ORF">RQP18_04830</name>
</gene>
<dbReference type="CDD" id="cd04725">
    <property type="entry name" value="OMP_decarboxylase_like"/>
    <property type="match status" value="1"/>
</dbReference>
<feature type="binding site" evidence="8">
    <location>
        <position position="207"/>
    </location>
    <ligand>
        <name>substrate</name>
    </ligand>
</feature>
<accession>A0ABZ3CM39</accession>
<sequence>MNRPIIALDFGTMAEVQQFLENFEEPLFVKVGMELYLQNGPDIIREIRTMGHDIFLDLKLHDIPNTVGKAMEGLGRLDVQMTNVHAQGGTPMMKRAAESFRDHNPDGILIAVTQLTSTSEEMMQAEQKSSLTLDESVIHYAQLARQAGLDGVVSSPLESALIHEACGSDFLTVTPGIRLADDSTDDQSRVVTPSKAHHLGSDYIVVGRPITQAADPAARYTQIKEEWESGEEHWKHV</sequence>
<evidence type="ECO:0000256" key="1">
    <source>
        <dbReference type="ARBA" id="ARBA00002272"/>
    </source>
</evidence>
<feature type="binding site" evidence="8">
    <location>
        <position position="187"/>
    </location>
    <ligand>
        <name>substrate</name>
    </ligand>
</feature>
<dbReference type="PROSITE" id="PS00156">
    <property type="entry name" value="OMPDECASE"/>
    <property type="match status" value="1"/>
</dbReference>
<dbReference type="EMBL" id="CP138333">
    <property type="protein sequence ID" value="WZX30518.1"/>
    <property type="molecule type" value="Genomic_DNA"/>
</dbReference>
<organism evidence="11 12">
    <name type="scientific">Salinicoccus bachuensis</name>
    <dbReference type="NCBI Taxonomy" id="3136731"/>
    <lineage>
        <taxon>Bacteria</taxon>
        <taxon>Bacillati</taxon>
        <taxon>Bacillota</taxon>
        <taxon>Bacilli</taxon>
        <taxon>Bacillales</taxon>
        <taxon>Staphylococcaceae</taxon>
        <taxon>Salinicoccus</taxon>
    </lineage>
</organism>
<keyword evidence="4 8" id="KW-0210">Decarboxylase</keyword>
<dbReference type="PANTHER" id="PTHR32119">
    <property type="entry name" value="OROTIDINE 5'-PHOSPHATE DECARBOXYLASE"/>
    <property type="match status" value="1"/>
</dbReference>
<evidence type="ECO:0000256" key="7">
    <source>
        <dbReference type="ARBA" id="ARBA00049157"/>
    </source>
</evidence>
<comment type="catalytic activity">
    <reaction evidence="7 8 9">
        <text>orotidine 5'-phosphate + H(+) = UMP + CO2</text>
        <dbReference type="Rhea" id="RHEA:11596"/>
        <dbReference type="ChEBI" id="CHEBI:15378"/>
        <dbReference type="ChEBI" id="CHEBI:16526"/>
        <dbReference type="ChEBI" id="CHEBI:57538"/>
        <dbReference type="ChEBI" id="CHEBI:57865"/>
        <dbReference type="EC" id="4.1.1.23"/>
    </reaction>
</comment>
<proteinExistence type="inferred from homology"/>
<dbReference type="NCBIfam" id="TIGR01740">
    <property type="entry name" value="pyrF"/>
    <property type="match status" value="1"/>
</dbReference>
<dbReference type="EC" id="4.1.1.23" evidence="8"/>
<feature type="binding site" evidence="8">
    <location>
        <position position="116"/>
    </location>
    <ligand>
        <name>substrate</name>
    </ligand>
</feature>
<dbReference type="GO" id="GO:0004590">
    <property type="term" value="F:orotidine-5'-phosphate decarboxylase activity"/>
    <property type="evidence" value="ECO:0007669"/>
    <property type="project" value="UniProtKB-EC"/>
</dbReference>
<comment type="subunit">
    <text evidence="8">Homodimer.</text>
</comment>
<dbReference type="Proteomes" id="UP001455384">
    <property type="component" value="Chromosome"/>
</dbReference>
<feature type="binding site" evidence="8">
    <location>
        <position position="30"/>
    </location>
    <ligand>
        <name>substrate</name>
    </ligand>
</feature>
<dbReference type="InterPro" id="IPR014732">
    <property type="entry name" value="OMPdecase"/>
</dbReference>
<feature type="active site" description="Proton donor" evidence="8">
    <location>
        <position position="59"/>
    </location>
</feature>
<feature type="binding site" evidence="8">
    <location>
        <position position="208"/>
    </location>
    <ligand>
        <name>substrate</name>
    </ligand>
</feature>
<evidence type="ECO:0000313" key="12">
    <source>
        <dbReference type="Proteomes" id="UP001455384"/>
    </source>
</evidence>
<evidence type="ECO:0000256" key="8">
    <source>
        <dbReference type="HAMAP-Rule" id="MF_01200"/>
    </source>
</evidence>
<keyword evidence="6 8" id="KW-0456">Lyase</keyword>
<comment type="similarity">
    <text evidence="8">Belongs to the OMP decarboxylase family. Type 1 subfamily.</text>
</comment>
<evidence type="ECO:0000256" key="5">
    <source>
        <dbReference type="ARBA" id="ARBA00022975"/>
    </source>
</evidence>